<dbReference type="InterPro" id="IPR010982">
    <property type="entry name" value="Lambda_DNA-bd_dom_sf"/>
</dbReference>
<comment type="caution">
    <text evidence="2">The sequence shown here is derived from an EMBL/GenBank/DDBJ whole genome shotgun (WGS) entry which is preliminary data.</text>
</comment>
<dbReference type="EMBL" id="PVTF01000003">
    <property type="protein sequence ID" value="PRY43310.1"/>
    <property type="molecule type" value="Genomic_DNA"/>
</dbReference>
<name>A0A2T0TCC2_9PSEU</name>
<feature type="domain" description="HTH cro/C1-type" evidence="1">
    <location>
        <begin position="18"/>
        <end position="72"/>
    </location>
</feature>
<dbReference type="AlphaFoldDB" id="A0A2T0TCC2"/>
<keyword evidence="3" id="KW-1185">Reference proteome</keyword>
<dbReference type="Gene3D" id="1.10.260.40">
    <property type="entry name" value="lambda repressor-like DNA-binding domains"/>
    <property type="match status" value="1"/>
</dbReference>
<dbReference type="CDD" id="cd00093">
    <property type="entry name" value="HTH_XRE"/>
    <property type="match status" value="1"/>
</dbReference>
<dbReference type="RefSeq" id="WP_106186913.1">
    <property type="nucleotide sequence ID" value="NZ_PVTF01000003.1"/>
</dbReference>
<dbReference type="InterPro" id="IPR001387">
    <property type="entry name" value="Cro/C1-type_HTH"/>
</dbReference>
<organism evidence="2 3">
    <name type="scientific">Umezawaea tangerina</name>
    <dbReference type="NCBI Taxonomy" id="84725"/>
    <lineage>
        <taxon>Bacteria</taxon>
        <taxon>Bacillati</taxon>
        <taxon>Actinomycetota</taxon>
        <taxon>Actinomycetes</taxon>
        <taxon>Pseudonocardiales</taxon>
        <taxon>Pseudonocardiaceae</taxon>
        <taxon>Umezawaea</taxon>
    </lineage>
</organism>
<dbReference type="GO" id="GO:0003677">
    <property type="term" value="F:DNA binding"/>
    <property type="evidence" value="ECO:0007669"/>
    <property type="project" value="InterPro"/>
</dbReference>
<proteinExistence type="predicted"/>
<reference evidence="2 3" key="1">
    <citation type="submission" date="2018-03" db="EMBL/GenBank/DDBJ databases">
        <title>Genomic Encyclopedia of Archaeal and Bacterial Type Strains, Phase II (KMG-II): from individual species to whole genera.</title>
        <authorList>
            <person name="Goeker M."/>
        </authorList>
    </citation>
    <scope>NUCLEOTIDE SEQUENCE [LARGE SCALE GENOMIC DNA]</scope>
    <source>
        <strain evidence="2 3">DSM 44720</strain>
    </source>
</reference>
<dbReference type="SUPFAM" id="SSF47413">
    <property type="entry name" value="lambda repressor-like DNA-binding domains"/>
    <property type="match status" value="1"/>
</dbReference>
<evidence type="ECO:0000313" key="2">
    <source>
        <dbReference type="EMBL" id="PRY43310.1"/>
    </source>
</evidence>
<dbReference type="Pfam" id="PF19054">
    <property type="entry name" value="DUF5753"/>
    <property type="match status" value="1"/>
</dbReference>
<evidence type="ECO:0000259" key="1">
    <source>
        <dbReference type="PROSITE" id="PS50943"/>
    </source>
</evidence>
<sequence>MVEEQSPSSYKGQLGMELKRLREAAGLDFEDAARVLGCSVSKIRTIERGQVSVRPTELRPLLDEYRVGPAERADLEHLAEQSRRRRPRTPWGSAVPDRLRRFFNAEETAAVIRAYQPNLLHGLVQTEGYARAVIETNSSVPRGDVDRLVQARLARQARLTSERPPELHLVVDEHVLRAPVGGAKVMREQLRHLAALARRGEVRVRVIPTGVGVHPGTSSPSFMVLSPPSRPNIVYVETLTDGLFVDEQERLARYETVMVEMQALALSEADSLLLVDTVAAAL</sequence>
<dbReference type="SMART" id="SM00530">
    <property type="entry name" value="HTH_XRE"/>
    <property type="match status" value="1"/>
</dbReference>
<dbReference type="OrthoDB" id="4285266at2"/>
<dbReference type="InterPro" id="IPR043917">
    <property type="entry name" value="DUF5753"/>
</dbReference>
<dbReference type="PROSITE" id="PS50943">
    <property type="entry name" value="HTH_CROC1"/>
    <property type="match status" value="1"/>
</dbReference>
<dbReference type="Pfam" id="PF13560">
    <property type="entry name" value="HTH_31"/>
    <property type="match status" value="1"/>
</dbReference>
<dbReference type="Proteomes" id="UP000239494">
    <property type="component" value="Unassembled WGS sequence"/>
</dbReference>
<protein>
    <submittedName>
        <fullName evidence="2">Helix-turn-helix protein</fullName>
    </submittedName>
</protein>
<evidence type="ECO:0000313" key="3">
    <source>
        <dbReference type="Proteomes" id="UP000239494"/>
    </source>
</evidence>
<accession>A0A2T0TCC2</accession>
<gene>
    <name evidence="2" type="ORF">CLV43_10350</name>
</gene>